<feature type="domain" description="Heme-copper oxidase subunit III family profile" evidence="9">
    <location>
        <begin position="24"/>
        <end position="198"/>
    </location>
</feature>
<keyword evidence="3" id="KW-1003">Cell membrane</keyword>
<organism evidence="10 11">
    <name type="scientific">Sphingomonas ginkgonis</name>
    <dbReference type="NCBI Taxonomy" id="2315330"/>
    <lineage>
        <taxon>Bacteria</taxon>
        <taxon>Pseudomonadati</taxon>
        <taxon>Pseudomonadota</taxon>
        <taxon>Alphaproteobacteria</taxon>
        <taxon>Sphingomonadales</taxon>
        <taxon>Sphingomonadaceae</taxon>
        <taxon>Sphingomonas</taxon>
    </lineage>
</organism>
<dbReference type="CDD" id="cd00386">
    <property type="entry name" value="Heme_Cu_Oxidase_III_like"/>
    <property type="match status" value="1"/>
</dbReference>
<evidence type="ECO:0000256" key="1">
    <source>
        <dbReference type="ARBA" id="ARBA00004651"/>
    </source>
</evidence>
<dbReference type="PANTHER" id="PTHR11403:SF2">
    <property type="entry name" value="CYTOCHROME BO(3) UBIQUINOL OXIDASE SUBUNIT 3"/>
    <property type="match status" value="1"/>
</dbReference>
<dbReference type="InterPro" id="IPR035973">
    <property type="entry name" value="Cyt_c_oxidase_su3-like_sf"/>
</dbReference>
<dbReference type="InterPro" id="IPR013833">
    <property type="entry name" value="Cyt_c_oxidase_su3_a-hlx"/>
</dbReference>
<feature type="transmembrane region" description="Helical" evidence="8">
    <location>
        <begin position="176"/>
        <end position="195"/>
    </location>
</feature>
<keyword evidence="6 8" id="KW-0472">Membrane</keyword>
<comment type="subcellular location">
    <subcellularLocation>
        <location evidence="1 7">Cell membrane</location>
        <topology evidence="1 7">Multi-pass membrane protein</topology>
    </subcellularLocation>
</comment>
<keyword evidence="5 8" id="KW-1133">Transmembrane helix</keyword>
<dbReference type="GO" id="GO:0019646">
    <property type="term" value="P:aerobic electron transport chain"/>
    <property type="evidence" value="ECO:0007669"/>
    <property type="project" value="InterPro"/>
</dbReference>
<dbReference type="Gene3D" id="1.20.120.80">
    <property type="entry name" value="Cytochrome c oxidase, subunit III, four-helix bundle"/>
    <property type="match status" value="1"/>
</dbReference>
<dbReference type="PANTHER" id="PTHR11403">
    <property type="entry name" value="CYTOCHROME C OXIDASE SUBUNIT III"/>
    <property type="match status" value="1"/>
</dbReference>
<evidence type="ECO:0000256" key="7">
    <source>
        <dbReference type="RuleBase" id="RU003376"/>
    </source>
</evidence>
<dbReference type="Proteomes" id="UP000274661">
    <property type="component" value="Unassembled WGS sequence"/>
</dbReference>
<evidence type="ECO:0000256" key="3">
    <source>
        <dbReference type="ARBA" id="ARBA00022475"/>
    </source>
</evidence>
<evidence type="ECO:0000256" key="4">
    <source>
        <dbReference type="ARBA" id="ARBA00022692"/>
    </source>
</evidence>
<feature type="transmembrane region" description="Helical" evidence="8">
    <location>
        <begin position="27"/>
        <end position="47"/>
    </location>
</feature>
<proteinExistence type="inferred from homology"/>
<dbReference type="EMBL" id="RWJF01000001">
    <property type="protein sequence ID" value="RST31240.1"/>
    <property type="molecule type" value="Genomic_DNA"/>
</dbReference>
<evidence type="ECO:0000256" key="8">
    <source>
        <dbReference type="SAM" id="Phobius"/>
    </source>
</evidence>
<evidence type="ECO:0000256" key="5">
    <source>
        <dbReference type="ARBA" id="ARBA00022989"/>
    </source>
</evidence>
<dbReference type="AlphaFoldDB" id="A0A3R9Y6I8"/>
<accession>A0A3R9Y6I8</accession>
<dbReference type="RefSeq" id="WP_126719067.1">
    <property type="nucleotide sequence ID" value="NZ_RWJF01000001.1"/>
</dbReference>
<evidence type="ECO:0000259" key="9">
    <source>
        <dbReference type="PROSITE" id="PS50253"/>
    </source>
</evidence>
<dbReference type="PROSITE" id="PS50253">
    <property type="entry name" value="COX3"/>
    <property type="match status" value="1"/>
</dbReference>
<feature type="transmembrane region" description="Helical" evidence="8">
    <location>
        <begin position="142"/>
        <end position="164"/>
    </location>
</feature>
<protein>
    <submittedName>
        <fullName evidence="10">Heme-copper oxidase subunit III</fullName>
    </submittedName>
</protein>
<comment type="similarity">
    <text evidence="2 7">Belongs to the cytochrome c oxidase subunit 3 family.</text>
</comment>
<dbReference type="GO" id="GO:0005886">
    <property type="term" value="C:plasma membrane"/>
    <property type="evidence" value="ECO:0007669"/>
    <property type="project" value="UniProtKB-SubCell"/>
</dbReference>
<keyword evidence="11" id="KW-1185">Reference proteome</keyword>
<gene>
    <name evidence="10" type="ORF">HMF7854_10630</name>
</gene>
<feature type="transmembrane region" description="Helical" evidence="8">
    <location>
        <begin position="67"/>
        <end position="84"/>
    </location>
</feature>
<dbReference type="OrthoDB" id="9810850at2"/>
<keyword evidence="4 7" id="KW-0812">Transmembrane</keyword>
<reference evidence="10 11" key="1">
    <citation type="submission" date="2018-12" db="EMBL/GenBank/DDBJ databases">
        <title>Sphingomonas sp. HMF7854 Genome sequencing and assembly.</title>
        <authorList>
            <person name="Cha I."/>
            <person name="Kang H."/>
            <person name="Kim H."/>
            <person name="Kang J."/>
            <person name="Joh K."/>
        </authorList>
    </citation>
    <scope>NUCLEOTIDE SEQUENCE [LARGE SCALE GENOMIC DNA]</scope>
    <source>
        <strain evidence="10 11">HMF7854</strain>
    </source>
</reference>
<comment type="caution">
    <text evidence="10">The sequence shown here is derived from an EMBL/GenBank/DDBJ whole genome shotgun (WGS) entry which is preliminary data.</text>
</comment>
<evidence type="ECO:0000256" key="6">
    <source>
        <dbReference type="ARBA" id="ARBA00023136"/>
    </source>
</evidence>
<dbReference type="InterPro" id="IPR024791">
    <property type="entry name" value="Cyt_c/ubiquinol_Oxase_su3"/>
</dbReference>
<dbReference type="GO" id="GO:0004129">
    <property type="term" value="F:cytochrome-c oxidase activity"/>
    <property type="evidence" value="ECO:0007669"/>
    <property type="project" value="InterPro"/>
</dbReference>
<feature type="transmembrane region" description="Helical" evidence="8">
    <location>
        <begin position="96"/>
        <end position="116"/>
    </location>
</feature>
<dbReference type="Pfam" id="PF00510">
    <property type="entry name" value="COX3"/>
    <property type="match status" value="1"/>
</dbReference>
<evidence type="ECO:0000313" key="10">
    <source>
        <dbReference type="EMBL" id="RST31240.1"/>
    </source>
</evidence>
<dbReference type="InterPro" id="IPR000298">
    <property type="entry name" value="Cyt_c_oxidase-like_su3"/>
</dbReference>
<sequence length="203" mass="22290">MAELAETRPAALPVGPTGSEGVGRSGMLALIATEGALFGYLLFSYYYNGGSGGPNWVAEARPDLRLALPNTILLLLSSLVIWRAEKATRLGDRRTALLGSGLTLLMGTVFAVVQWFEWKAKSYGIGASSAASLYYVTTGFHMAHVVVGLIVLALLFLWTWLGYFSPVRRIVFTNGALYWHFVDGVWLFVFTTYYLTPYLGFGR</sequence>
<dbReference type="SUPFAM" id="SSF81452">
    <property type="entry name" value="Cytochrome c oxidase subunit III-like"/>
    <property type="match status" value="1"/>
</dbReference>
<name>A0A3R9Y6I8_9SPHN</name>
<evidence type="ECO:0000313" key="11">
    <source>
        <dbReference type="Proteomes" id="UP000274661"/>
    </source>
</evidence>
<evidence type="ECO:0000256" key="2">
    <source>
        <dbReference type="ARBA" id="ARBA00010581"/>
    </source>
</evidence>